<dbReference type="InterPro" id="IPR003736">
    <property type="entry name" value="PAAI_dom"/>
</dbReference>
<sequence>MNPERRAAIVQTVLDLPLHRSLGLRLAVDGDPAAGVEMAVSEATTNPSAVLHGGLVPLLLDVTCFLRLLDTLPDRSHAVTVSSTASIIAAARDGEVVRCTARVDRLGRTHAFLAGELRVGDKVVATGQVVKAVV</sequence>
<evidence type="ECO:0000313" key="5">
    <source>
        <dbReference type="Proteomes" id="UP000732378"/>
    </source>
</evidence>
<dbReference type="Gene3D" id="3.10.129.10">
    <property type="entry name" value="Hotdog Thioesterase"/>
    <property type="match status" value="1"/>
</dbReference>
<evidence type="ECO:0000259" key="3">
    <source>
        <dbReference type="Pfam" id="PF03061"/>
    </source>
</evidence>
<feature type="domain" description="Thioesterase" evidence="3">
    <location>
        <begin position="50"/>
        <end position="123"/>
    </location>
</feature>
<dbReference type="EMBL" id="JAFBBZ010000001">
    <property type="protein sequence ID" value="MBM7508062.1"/>
    <property type="molecule type" value="Genomic_DNA"/>
</dbReference>
<evidence type="ECO:0000256" key="2">
    <source>
        <dbReference type="ARBA" id="ARBA00022801"/>
    </source>
</evidence>
<dbReference type="Proteomes" id="UP000732378">
    <property type="component" value="Unassembled WGS sequence"/>
</dbReference>
<dbReference type="CDD" id="cd03443">
    <property type="entry name" value="PaaI_thioesterase"/>
    <property type="match status" value="1"/>
</dbReference>
<comment type="caution">
    <text evidence="4">The sequence shown here is derived from an EMBL/GenBank/DDBJ whole genome shotgun (WGS) entry which is preliminary data.</text>
</comment>
<dbReference type="PANTHER" id="PTHR21660:SF1">
    <property type="entry name" value="ACYL-COENZYME A THIOESTERASE 13"/>
    <property type="match status" value="1"/>
</dbReference>
<organism evidence="4 5">
    <name type="scientific">Nocardioides salarius</name>
    <dbReference type="NCBI Taxonomy" id="374513"/>
    <lineage>
        <taxon>Bacteria</taxon>
        <taxon>Bacillati</taxon>
        <taxon>Actinomycetota</taxon>
        <taxon>Actinomycetes</taxon>
        <taxon>Propionibacteriales</taxon>
        <taxon>Nocardioidaceae</taxon>
        <taxon>Nocardioides</taxon>
    </lineage>
</organism>
<evidence type="ECO:0000313" key="4">
    <source>
        <dbReference type="EMBL" id="MBM7508062.1"/>
    </source>
</evidence>
<dbReference type="Pfam" id="PF03061">
    <property type="entry name" value="4HBT"/>
    <property type="match status" value="1"/>
</dbReference>
<name>A0ABS2MA46_9ACTN</name>
<reference evidence="4 5" key="1">
    <citation type="submission" date="2021-01" db="EMBL/GenBank/DDBJ databases">
        <title>Sequencing the genomes of 1000 actinobacteria strains.</title>
        <authorList>
            <person name="Klenk H.-P."/>
        </authorList>
    </citation>
    <scope>NUCLEOTIDE SEQUENCE [LARGE SCALE GENOMIC DNA]</scope>
    <source>
        <strain evidence="4 5">DSM 18239</strain>
    </source>
</reference>
<dbReference type="SUPFAM" id="SSF54637">
    <property type="entry name" value="Thioesterase/thiol ester dehydrase-isomerase"/>
    <property type="match status" value="1"/>
</dbReference>
<gene>
    <name evidence="4" type="ORF">JOE61_001876</name>
</gene>
<accession>A0ABS2MA46</accession>
<keyword evidence="2" id="KW-0378">Hydrolase</keyword>
<comment type="similarity">
    <text evidence="1">Belongs to the thioesterase PaaI family.</text>
</comment>
<dbReference type="RefSeq" id="WP_193669838.1">
    <property type="nucleotide sequence ID" value="NZ_JACDTV010000010.1"/>
</dbReference>
<dbReference type="NCBIfam" id="TIGR00369">
    <property type="entry name" value="unchar_dom_1"/>
    <property type="match status" value="1"/>
</dbReference>
<dbReference type="InterPro" id="IPR029069">
    <property type="entry name" value="HotDog_dom_sf"/>
</dbReference>
<dbReference type="InterPro" id="IPR006683">
    <property type="entry name" value="Thioestr_dom"/>
</dbReference>
<dbReference type="PANTHER" id="PTHR21660">
    <property type="entry name" value="THIOESTERASE SUPERFAMILY MEMBER-RELATED"/>
    <property type="match status" value="1"/>
</dbReference>
<protein>
    <submittedName>
        <fullName evidence="4">Uncharacterized protein (TIGR00369 family)</fullName>
    </submittedName>
</protein>
<evidence type="ECO:0000256" key="1">
    <source>
        <dbReference type="ARBA" id="ARBA00008324"/>
    </source>
</evidence>
<dbReference type="InterPro" id="IPR039298">
    <property type="entry name" value="ACOT13"/>
</dbReference>
<keyword evidence="5" id="KW-1185">Reference proteome</keyword>
<proteinExistence type="inferred from homology"/>